<evidence type="ECO:0000256" key="2">
    <source>
        <dbReference type="ARBA" id="ARBA00002764"/>
    </source>
</evidence>
<keyword evidence="12" id="KW-1185">Reference proteome</keyword>
<feature type="domain" description="Starch synthase catalytic" evidence="10">
    <location>
        <begin position="2"/>
        <end position="240"/>
    </location>
</feature>
<dbReference type="EMBL" id="JWJD01000006">
    <property type="protein sequence ID" value="KIH75988.1"/>
    <property type="molecule type" value="Genomic_DNA"/>
</dbReference>
<evidence type="ECO:0000256" key="5">
    <source>
        <dbReference type="ARBA" id="ARBA00022676"/>
    </source>
</evidence>
<evidence type="ECO:0000259" key="9">
    <source>
        <dbReference type="Pfam" id="PF00534"/>
    </source>
</evidence>
<evidence type="ECO:0000256" key="4">
    <source>
        <dbReference type="ARBA" id="ARBA00010281"/>
    </source>
</evidence>
<dbReference type="Pfam" id="PF08323">
    <property type="entry name" value="Glyco_transf_5"/>
    <property type="match status" value="1"/>
</dbReference>
<comment type="function">
    <text evidence="2 8">Synthesizes alpha-1,4-glucan chains using ADP-glucose.</text>
</comment>
<evidence type="ECO:0000256" key="6">
    <source>
        <dbReference type="ARBA" id="ARBA00022679"/>
    </source>
</evidence>
<organism evidence="11 12">
    <name type="scientific">Geoalkalibacter ferrihydriticus DSM 17813</name>
    <dbReference type="NCBI Taxonomy" id="1121915"/>
    <lineage>
        <taxon>Bacteria</taxon>
        <taxon>Pseudomonadati</taxon>
        <taxon>Thermodesulfobacteriota</taxon>
        <taxon>Desulfuromonadia</taxon>
        <taxon>Desulfuromonadales</taxon>
        <taxon>Geoalkalibacteraceae</taxon>
        <taxon>Geoalkalibacter</taxon>
    </lineage>
</organism>
<keyword evidence="6 8" id="KW-0808">Transferase</keyword>
<dbReference type="NCBIfam" id="TIGR02095">
    <property type="entry name" value="glgA"/>
    <property type="match status" value="1"/>
</dbReference>
<gene>
    <name evidence="8" type="primary">glgA</name>
    <name evidence="11" type="ORF">GFER_13880</name>
</gene>
<proteinExistence type="inferred from homology"/>
<dbReference type="Pfam" id="PF00534">
    <property type="entry name" value="Glycos_transf_1"/>
    <property type="match status" value="1"/>
</dbReference>
<dbReference type="SUPFAM" id="SSF53756">
    <property type="entry name" value="UDP-Glycosyltransferase/glycogen phosphorylase"/>
    <property type="match status" value="1"/>
</dbReference>
<dbReference type="GO" id="GO:0005978">
    <property type="term" value="P:glycogen biosynthetic process"/>
    <property type="evidence" value="ECO:0007669"/>
    <property type="project" value="UniProtKB-UniRule"/>
</dbReference>
<protein>
    <recommendedName>
        <fullName evidence="8">Glycogen synthase</fullName>
        <ecNumber evidence="8">2.4.1.21</ecNumber>
    </recommendedName>
    <alternativeName>
        <fullName evidence="8">Starch [bacterial glycogen] synthase</fullName>
    </alternativeName>
</protein>
<dbReference type="GO" id="GO:0004373">
    <property type="term" value="F:alpha-1,4-glucan glucosyltransferase (UDP-glucose donor) activity"/>
    <property type="evidence" value="ECO:0007669"/>
    <property type="project" value="InterPro"/>
</dbReference>
<keyword evidence="7 8" id="KW-0320">Glycogen biosynthesis</keyword>
<dbReference type="PANTHER" id="PTHR45825">
    <property type="entry name" value="GRANULE-BOUND STARCH SYNTHASE 1, CHLOROPLASTIC/AMYLOPLASTIC"/>
    <property type="match status" value="1"/>
</dbReference>
<feature type="domain" description="Glycosyl transferase family 1" evidence="9">
    <location>
        <begin position="299"/>
        <end position="450"/>
    </location>
</feature>
<dbReference type="RefSeq" id="WP_040100361.1">
    <property type="nucleotide sequence ID" value="NZ_JWJD01000006.1"/>
</dbReference>
<dbReference type="EC" id="2.4.1.21" evidence="8"/>
<dbReference type="CDD" id="cd03791">
    <property type="entry name" value="GT5_Glycogen_synthase_DULL1-like"/>
    <property type="match status" value="1"/>
</dbReference>
<reference evidence="11 12" key="1">
    <citation type="submission" date="2014-12" db="EMBL/GenBank/DDBJ databases">
        <title>Genomes of Geoalkalibacter ferrihydriticus and Geoalkalibacter subterraneus, two haloalkaliphilic metal-reducing members of the Geobacteraceae.</title>
        <authorList>
            <person name="Badalamenti J.P."/>
            <person name="Torres C.I."/>
            <person name="Krajmalnik-Brown R."/>
            <person name="Bond D.R."/>
        </authorList>
    </citation>
    <scope>NUCLEOTIDE SEQUENCE [LARGE SCALE GENOMIC DNA]</scope>
    <source>
        <strain evidence="11 12">DSM 17813</strain>
    </source>
</reference>
<dbReference type="PANTHER" id="PTHR45825:SF11">
    <property type="entry name" value="ALPHA AMYLASE DOMAIN-CONTAINING PROTEIN"/>
    <property type="match status" value="1"/>
</dbReference>
<evidence type="ECO:0000259" key="10">
    <source>
        <dbReference type="Pfam" id="PF08323"/>
    </source>
</evidence>
<dbReference type="GO" id="GO:0009011">
    <property type="term" value="F:alpha-1,4-glucan glucosyltransferase (ADP-glucose donor) activity"/>
    <property type="evidence" value="ECO:0007669"/>
    <property type="project" value="UniProtKB-UniRule"/>
</dbReference>
<dbReference type="GO" id="GO:0005829">
    <property type="term" value="C:cytosol"/>
    <property type="evidence" value="ECO:0007669"/>
    <property type="project" value="TreeGrafter"/>
</dbReference>
<dbReference type="UniPathway" id="UPA00164"/>
<evidence type="ECO:0000256" key="3">
    <source>
        <dbReference type="ARBA" id="ARBA00004964"/>
    </source>
</evidence>
<comment type="caution">
    <text evidence="11">The sequence shown here is derived from an EMBL/GenBank/DDBJ whole genome shotgun (WGS) entry which is preliminary data.</text>
</comment>
<evidence type="ECO:0000256" key="8">
    <source>
        <dbReference type="HAMAP-Rule" id="MF_00484"/>
    </source>
</evidence>
<name>A0A0C2EBN9_9BACT</name>
<dbReference type="InterPro" id="IPR013534">
    <property type="entry name" value="Starch_synth_cat_dom"/>
</dbReference>
<comment type="similarity">
    <text evidence="4 8">Belongs to the glycosyltransferase 1 family. Bacterial/plant glycogen synthase subfamily.</text>
</comment>
<evidence type="ECO:0000313" key="12">
    <source>
        <dbReference type="Proteomes" id="UP000035068"/>
    </source>
</evidence>
<dbReference type="AlphaFoldDB" id="A0A0C2EBN9"/>
<keyword evidence="5 8" id="KW-0328">Glycosyltransferase</keyword>
<evidence type="ECO:0000313" key="11">
    <source>
        <dbReference type="EMBL" id="KIH75988.1"/>
    </source>
</evidence>
<dbReference type="Gene3D" id="3.40.50.2000">
    <property type="entry name" value="Glycogen Phosphorylase B"/>
    <property type="match status" value="2"/>
</dbReference>
<accession>A0A0C2EBN9</accession>
<dbReference type="InterPro" id="IPR001296">
    <property type="entry name" value="Glyco_trans_1"/>
</dbReference>
<dbReference type="Proteomes" id="UP000035068">
    <property type="component" value="Unassembled WGS sequence"/>
</dbReference>
<sequence>MKILIVSPEVSPYAKTTGLADVAGMLARSLRKLGHDARLIMPCYKNVDDNGFSLRKGRKSIEVHIDGTPQKGLLRQTLLEGVPVYFIENRDYFHRDGLYGNGKGEYADNAQRFGFFCHAVLQLLRRMDFRPDVLHLHGWQTGLIPVLLRTNLKGDPFYAQMSTLFTLHDLDKTGQFPIADLDGLGLDPAEPDYSGLALNGGICFLRGGLLFADQINTLSETYRDELHSTAFAGEFAPLLRRRSASFHGVLNGIDTRCWDPSLDMHINRPFNVENLNGKKANKRALQKETGLALEPLVPLVGLVSPLTREKGCDILVAAADRLLERGMQVIVAGQGDEALEEKLRVLGERRPERIRVFLTDEQGLARRIFAGSDIFLMPSRHEPCGREQIVALRYGSVPVVHRTGGLNDTIIDIDERPRQGNGFVFDQPTPEAMLAALDRALNAYENRRQWLKLVKRGMTQDFSWTGAAEKYVELYRKSMESPRQQP</sequence>
<dbReference type="InterPro" id="IPR011835">
    <property type="entry name" value="GS/SS"/>
</dbReference>
<comment type="pathway">
    <text evidence="3 8">Glycan biosynthesis; glycogen biosynthesis.</text>
</comment>
<comment type="catalytic activity">
    <reaction evidence="1 8">
        <text>[(1-&gt;4)-alpha-D-glucosyl](n) + ADP-alpha-D-glucose = [(1-&gt;4)-alpha-D-glucosyl](n+1) + ADP + H(+)</text>
        <dbReference type="Rhea" id="RHEA:18189"/>
        <dbReference type="Rhea" id="RHEA-COMP:9584"/>
        <dbReference type="Rhea" id="RHEA-COMP:9587"/>
        <dbReference type="ChEBI" id="CHEBI:15378"/>
        <dbReference type="ChEBI" id="CHEBI:15444"/>
        <dbReference type="ChEBI" id="CHEBI:57498"/>
        <dbReference type="ChEBI" id="CHEBI:456216"/>
        <dbReference type="EC" id="2.4.1.21"/>
    </reaction>
</comment>
<evidence type="ECO:0000256" key="7">
    <source>
        <dbReference type="ARBA" id="ARBA00023056"/>
    </source>
</evidence>
<feature type="binding site" evidence="8">
    <location>
        <position position="15"/>
    </location>
    <ligand>
        <name>ADP-alpha-D-glucose</name>
        <dbReference type="ChEBI" id="CHEBI:57498"/>
    </ligand>
</feature>
<dbReference type="HAMAP" id="MF_00484">
    <property type="entry name" value="Glycogen_synth"/>
    <property type="match status" value="1"/>
</dbReference>
<evidence type="ECO:0000256" key="1">
    <source>
        <dbReference type="ARBA" id="ARBA00001478"/>
    </source>
</evidence>